<dbReference type="PANTHER" id="PTHR33153:SF3">
    <property type="entry name" value="TRAFFICKING PROTEIN PARTICLE COMPLEX SUBUNIT 11 DOMAIN-CONTAINING PROTEIN"/>
    <property type="match status" value="1"/>
</dbReference>
<dbReference type="InterPro" id="IPR057191">
    <property type="entry name" value="DUF7869"/>
</dbReference>
<comment type="caution">
    <text evidence="3">The sequence shown here is derived from an EMBL/GenBank/DDBJ whole genome shotgun (WGS) entry which is preliminary data.</text>
</comment>
<evidence type="ECO:0000256" key="1">
    <source>
        <dbReference type="SAM" id="MobiDB-lite"/>
    </source>
</evidence>
<gene>
    <name evidence="3" type="ORF">SCF082_LOCUS17223</name>
</gene>
<dbReference type="Pfam" id="PF25273">
    <property type="entry name" value="DUF7869"/>
    <property type="match status" value="1"/>
</dbReference>
<evidence type="ECO:0000313" key="3">
    <source>
        <dbReference type="EMBL" id="CAK9025791.1"/>
    </source>
</evidence>
<reference evidence="3 4" key="1">
    <citation type="submission" date="2024-02" db="EMBL/GenBank/DDBJ databases">
        <authorList>
            <person name="Chen Y."/>
            <person name="Shah S."/>
            <person name="Dougan E. K."/>
            <person name="Thang M."/>
            <person name="Chan C."/>
        </authorList>
    </citation>
    <scope>NUCLEOTIDE SEQUENCE [LARGE SCALE GENOMIC DNA]</scope>
</reference>
<dbReference type="EMBL" id="CAXAMM010011325">
    <property type="protein sequence ID" value="CAK9025791.1"/>
    <property type="molecule type" value="Genomic_DNA"/>
</dbReference>
<feature type="region of interest" description="Disordered" evidence="1">
    <location>
        <begin position="828"/>
        <end position="938"/>
    </location>
</feature>
<evidence type="ECO:0000313" key="4">
    <source>
        <dbReference type="Proteomes" id="UP001642464"/>
    </source>
</evidence>
<feature type="domain" description="DUF7869" evidence="2">
    <location>
        <begin position="557"/>
        <end position="696"/>
    </location>
</feature>
<protein>
    <recommendedName>
        <fullName evidence="2">DUF7869 domain-containing protein</fullName>
    </recommendedName>
</protein>
<name>A0ABP0KGL9_9DINO</name>
<feature type="region of interest" description="Disordered" evidence="1">
    <location>
        <begin position="48"/>
        <end position="195"/>
    </location>
</feature>
<feature type="compositionally biased region" description="Basic and acidic residues" evidence="1">
    <location>
        <begin position="146"/>
        <end position="187"/>
    </location>
</feature>
<feature type="compositionally biased region" description="Basic and acidic residues" evidence="1">
    <location>
        <begin position="878"/>
        <end position="890"/>
    </location>
</feature>
<accession>A0ABP0KGL9</accession>
<keyword evidence="4" id="KW-1185">Reference proteome</keyword>
<evidence type="ECO:0000259" key="2">
    <source>
        <dbReference type="Pfam" id="PF25273"/>
    </source>
</evidence>
<sequence length="991" mass="110625">MSTTSSPSSASTDVTKSDVTKLDFDDVASEATDVGQCQASKPMVEINIDGDAAAGPGPEQKFLRSYDSKPGPALEVPELPPWRQNRPTSRIRKSARQAPEVVPVVGITLGPAAPEPAISEQDPYQKPAPQPETPVPNATPASEAETEIKVDHDPYLVDHEDQQPSKRKRTLEEKMEHQRQLKRERESRRKFRKRLKQASDAVEAVSMASLRMALGRSEPMENEIDADKSLNDSDETKSIWSLASTSSNPLIFDDLEGYVATEPPSSPEPEPWDPLPNTLGTQFVGGQWHAYFELASHWQANLELASYWHANLELASHWHASLELAGHWRANLVLASHWHANFELASHWYASLELASHWRANNEIELASNGIGDRMPLLDGQEPAVTQIVDDLNHPLLSLSFNAASTGKEERIAQRRHINFATLNELWTFYKTDTPTSEQVSRSSFDRAFNRSWKKYLILMSPQGGNKCTICLKNKEARSAAISNQEKMELDIELQQHLEIVKKDRSVSSRGNIKGSQIENFKENSDGFLKLMIDGMDQQKFAIPRSRRLNGASDYGKSWKSLAHVVGVVAWGVAEIYFLMKHDCKKDASMQATVTSRALDIVNDIVTGYGPGFQVPRHLLVSADNTPRESKNQFYAQYLSKLAGEVFETVELQFLQVSHTHNELDQRFSTMATIIKRAEQIDSLHSLKDYLTSHMTAAAGFTRREYLEQEMVECHQDDWKDLPEDPGDVCLVLKQYISSPDRSQPPELIMPASCLSKYTKAALEPSVRNPLSETTLVEFRKTAEMVGKSPWNMMEAQDYLLQLCSDNEQGVIDAPPQLHFVFSRENKSPRIAPLPGTTLDELSVEPPAPPRAVTVTKPKKGLKRPAASPKVVCKRPAHGTEPKEDQDRPMMNEAEESSRPAPLQPPADAEAAPAPSPVPSPVLRRPASHRPPGSEIRALPGFLHFGCGKCRKKDTPKIGCAVCRAKAQNHEDGYRKSPEGWIYQIQIEDVE</sequence>
<dbReference type="Proteomes" id="UP001642464">
    <property type="component" value="Unassembled WGS sequence"/>
</dbReference>
<dbReference type="PANTHER" id="PTHR33153">
    <property type="entry name" value="MYND-TYPE DOMAIN-CONTAINING PROTEIN"/>
    <property type="match status" value="1"/>
</dbReference>
<proteinExistence type="predicted"/>
<organism evidence="3 4">
    <name type="scientific">Durusdinium trenchii</name>
    <dbReference type="NCBI Taxonomy" id="1381693"/>
    <lineage>
        <taxon>Eukaryota</taxon>
        <taxon>Sar</taxon>
        <taxon>Alveolata</taxon>
        <taxon>Dinophyceae</taxon>
        <taxon>Suessiales</taxon>
        <taxon>Symbiodiniaceae</taxon>
        <taxon>Durusdinium</taxon>
    </lineage>
</organism>